<accession>A0A919BB36</accession>
<dbReference type="PANTHER" id="PTHR42784">
    <property type="entry name" value="PYRANOSE 2-OXIDASE"/>
    <property type="match status" value="1"/>
</dbReference>
<dbReference type="InterPro" id="IPR051473">
    <property type="entry name" value="P2Ox-like"/>
</dbReference>
<name>A0A919BB36_9GAMM</name>
<dbReference type="Pfam" id="PF00732">
    <property type="entry name" value="GMC_oxred_N"/>
    <property type="match status" value="1"/>
</dbReference>
<dbReference type="GO" id="GO:0050660">
    <property type="term" value="F:flavin adenine dinucleotide binding"/>
    <property type="evidence" value="ECO:0007669"/>
    <property type="project" value="InterPro"/>
</dbReference>
<reference evidence="8" key="2">
    <citation type="submission" date="2020-09" db="EMBL/GenBank/DDBJ databases">
        <authorList>
            <person name="Sun Q."/>
            <person name="Kim S."/>
        </authorList>
    </citation>
    <scope>NUCLEOTIDE SEQUENCE</scope>
    <source>
        <strain evidence="8">KCTC 42731</strain>
    </source>
</reference>
<keyword evidence="5" id="KW-0560">Oxidoreductase</keyword>
<evidence type="ECO:0000256" key="5">
    <source>
        <dbReference type="ARBA" id="ARBA00023002"/>
    </source>
</evidence>
<keyword evidence="4" id="KW-0274">FAD</keyword>
<organism evidence="8 9">
    <name type="scientific">Thalassotalea marina</name>
    <dbReference type="NCBI Taxonomy" id="1673741"/>
    <lineage>
        <taxon>Bacteria</taxon>
        <taxon>Pseudomonadati</taxon>
        <taxon>Pseudomonadota</taxon>
        <taxon>Gammaproteobacteria</taxon>
        <taxon>Alteromonadales</taxon>
        <taxon>Colwelliaceae</taxon>
        <taxon>Thalassotalea</taxon>
    </lineage>
</organism>
<dbReference type="PANTHER" id="PTHR42784:SF1">
    <property type="entry name" value="PYRANOSE 2-OXIDASE"/>
    <property type="match status" value="1"/>
</dbReference>
<evidence type="ECO:0000313" key="9">
    <source>
        <dbReference type="Proteomes" id="UP000623842"/>
    </source>
</evidence>
<dbReference type="InterPro" id="IPR036188">
    <property type="entry name" value="FAD/NAD-bd_sf"/>
</dbReference>
<dbReference type="SUPFAM" id="SSF51905">
    <property type="entry name" value="FAD/NAD(P)-binding domain"/>
    <property type="match status" value="1"/>
</dbReference>
<evidence type="ECO:0000313" key="8">
    <source>
        <dbReference type="EMBL" id="GHF78876.1"/>
    </source>
</evidence>
<comment type="similarity">
    <text evidence="2">Belongs to the GMC oxidoreductase family.</text>
</comment>
<evidence type="ECO:0000256" key="2">
    <source>
        <dbReference type="ARBA" id="ARBA00010790"/>
    </source>
</evidence>
<keyword evidence="3" id="KW-0285">Flavoprotein</keyword>
<evidence type="ECO:0000256" key="3">
    <source>
        <dbReference type="ARBA" id="ARBA00022630"/>
    </source>
</evidence>
<dbReference type="InterPro" id="IPR000172">
    <property type="entry name" value="GMC_OxRdtase_N"/>
</dbReference>
<dbReference type="Gene3D" id="3.50.50.60">
    <property type="entry name" value="FAD/NAD(P)-binding domain"/>
    <property type="match status" value="2"/>
</dbReference>
<evidence type="ECO:0000256" key="4">
    <source>
        <dbReference type="ARBA" id="ARBA00022827"/>
    </source>
</evidence>
<dbReference type="Pfam" id="PF05199">
    <property type="entry name" value="GMC_oxred_C"/>
    <property type="match status" value="1"/>
</dbReference>
<proteinExistence type="inferred from homology"/>
<protein>
    <submittedName>
        <fullName evidence="8">GMC family oxidoreductase</fullName>
    </submittedName>
</protein>
<dbReference type="AlphaFoldDB" id="A0A919BB36"/>
<evidence type="ECO:0000259" key="6">
    <source>
        <dbReference type="Pfam" id="PF00732"/>
    </source>
</evidence>
<feature type="domain" description="Glucose-methanol-choline oxidoreductase N-terminal" evidence="6">
    <location>
        <begin position="52"/>
        <end position="349"/>
    </location>
</feature>
<evidence type="ECO:0000256" key="1">
    <source>
        <dbReference type="ARBA" id="ARBA00001974"/>
    </source>
</evidence>
<dbReference type="SUPFAM" id="SSF54373">
    <property type="entry name" value="FAD-linked reductases, C-terminal domain"/>
    <property type="match status" value="1"/>
</dbReference>
<feature type="domain" description="Glucose-methanol-choline oxidoreductase C-terminal" evidence="7">
    <location>
        <begin position="441"/>
        <end position="562"/>
    </location>
</feature>
<dbReference type="RefSeq" id="WP_189766902.1">
    <property type="nucleotide sequence ID" value="NZ_BNCK01000001.1"/>
</dbReference>
<evidence type="ECO:0000259" key="7">
    <source>
        <dbReference type="Pfam" id="PF05199"/>
    </source>
</evidence>
<dbReference type="InterPro" id="IPR007867">
    <property type="entry name" value="GMC_OxRtase_C"/>
</dbReference>
<keyword evidence="9" id="KW-1185">Reference proteome</keyword>
<dbReference type="GO" id="GO:0016614">
    <property type="term" value="F:oxidoreductase activity, acting on CH-OH group of donors"/>
    <property type="evidence" value="ECO:0007669"/>
    <property type="project" value="InterPro"/>
</dbReference>
<dbReference type="EMBL" id="BNCK01000001">
    <property type="protein sequence ID" value="GHF78876.1"/>
    <property type="molecule type" value="Genomic_DNA"/>
</dbReference>
<comment type="cofactor">
    <cofactor evidence="1">
        <name>FAD</name>
        <dbReference type="ChEBI" id="CHEBI:57692"/>
    </cofactor>
</comment>
<reference evidence="8" key="1">
    <citation type="journal article" date="2014" name="Int. J. Syst. Evol. Microbiol.">
        <title>Complete genome sequence of Corynebacterium casei LMG S-19264T (=DSM 44701T), isolated from a smear-ripened cheese.</title>
        <authorList>
            <consortium name="US DOE Joint Genome Institute (JGI-PGF)"/>
            <person name="Walter F."/>
            <person name="Albersmeier A."/>
            <person name="Kalinowski J."/>
            <person name="Ruckert C."/>
        </authorList>
    </citation>
    <scope>NUCLEOTIDE SEQUENCE</scope>
    <source>
        <strain evidence="8">KCTC 42731</strain>
    </source>
</reference>
<gene>
    <name evidence="8" type="ORF">GCM10017161_02490</name>
</gene>
<dbReference type="Proteomes" id="UP000623842">
    <property type="component" value="Unassembled WGS sequence"/>
</dbReference>
<sequence length="579" mass="64839">MNKQADLYIEESNEVYDALVVGSGVSGGWAAKELCERGLKTLMLERGRVVEHQKDYHTEGKGVWQYPNRMKVDNLLLEEQYKIQQQCYAFHDGTKHFFGNDKDLPYSTEEGTKFSWIRANQLGGKSLLWHRQSYRFSNYDFEANKLDGHGNDWPIRYKDIAPWYSHVEKHAGISGNYDGLDQLPDSEFLPPFDFTKPELSIQKKFAELFPDRPMVMGRTAHLSKATELHLSQGRVTCQARNECQKGCSFGAYFSTQSSTLPAAAKTGNLHIAANSVVHSLIYDESSKRVTGVRVIDNETLKPREYYAKMVFLCASTLGSTQILLNSTSKSFPNGLANSSGVLGHYLMDHNYNAGAFGFVKGFEDEFYSGRRPTGIYIPNFQFEPKRYKKGYQRGYALAGGSGRANWQQMSRGKGIGADFKHQLTQAGTWFFNLQAQGEMLPRYENQVSLHPTKKDKWGIPQLHINCQWSDNEKAMMADAEATAKDMLIKAGLENVSSYNSIEGGPPGLAIHEVGTARMGHNAKDSVLNQFNQSHDIANLFVTDGSSFCSSAVVNPSLTFMALTARAVDYAVKEMKAGRI</sequence>
<comment type="caution">
    <text evidence="8">The sequence shown here is derived from an EMBL/GenBank/DDBJ whole genome shotgun (WGS) entry which is preliminary data.</text>
</comment>